<dbReference type="PROSITE" id="PS50109">
    <property type="entry name" value="HIS_KIN"/>
    <property type="match status" value="1"/>
</dbReference>
<keyword evidence="5" id="KW-0808">Transferase</keyword>
<dbReference type="CDD" id="cd00075">
    <property type="entry name" value="HATPase"/>
    <property type="match status" value="1"/>
</dbReference>
<sequence>MSSNLRPRTLRAKLVVGQIVLLTALCLVIGGVAVLALHAFLMGNLDREVTNLRPSPPGSPYGPPGINAFIEPDGSIRGTIDLPGWQQPRPLTDYEIAALAAVPSGPHTVDLGEAGEFRVVTDRMRVKGLPLAPVMGLVWQMVWILAALIVAGAAAVALVGRVVVRRALVPLDRVADTATRVSELPLHEGEVALAERVPDEDTDPHTEVGKVGLALNKMLGHIGDALKARHDSEMRVRQFVADASHELRTPLAAIRGYAELTRRSTEDVPPQIAHAMGRVESEALRMTSLVEDLLLLARLDAGRPLESEDVDLSRLVLDVVGDARIAGPDHSWKLELPEDPVIVPGDVQRLHQVLGNLLSNARTHTPPGTTVTTGLSVHNGQVDLTVTDDGPGIPEGLAVFERFARGDSSRSRAAGSTGLGLSIVAAVVGAHDGEVSVHSVPGRTTFTVSLHTARSQQEHTTGPG</sequence>
<evidence type="ECO:0000256" key="3">
    <source>
        <dbReference type="ARBA" id="ARBA00012438"/>
    </source>
</evidence>
<dbReference type="InterPro" id="IPR036890">
    <property type="entry name" value="HATPase_C_sf"/>
</dbReference>
<dbReference type="RefSeq" id="WP_189258955.1">
    <property type="nucleotide sequence ID" value="NZ_BMRE01000060.1"/>
</dbReference>
<dbReference type="GO" id="GO:0016301">
    <property type="term" value="F:kinase activity"/>
    <property type="evidence" value="ECO:0007669"/>
    <property type="project" value="UniProtKB-KW"/>
</dbReference>
<dbReference type="InterPro" id="IPR036097">
    <property type="entry name" value="HisK_dim/P_sf"/>
</dbReference>
<dbReference type="InterPro" id="IPR003594">
    <property type="entry name" value="HATPase_dom"/>
</dbReference>
<dbReference type="InterPro" id="IPR004358">
    <property type="entry name" value="Sig_transdc_His_kin-like_C"/>
</dbReference>
<dbReference type="SUPFAM" id="SSF55874">
    <property type="entry name" value="ATPase domain of HSP90 chaperone/DNA topoisomerase II/histidine kinase"/>
    <property type="match status" value="1"/>
</dbReference>
<dbReference type="Gene3D" id="6.10.340.10">
    <property type="match status" value="1"/>
</dbReference>
<keyword evidence="10 11" id="KW-0472">Membrane</keyword>
<dbReference type="EMBL" id="BMRE01000060">
    <property type="protein sequence ID" value="GGU76359.1"/>
    <property type="molecule type" value="Genomic_DNA"/>
</dbReference>
<feature type="domain" description="Histidine kinase" evidence="12">
    <location>
        <begin position="242"/>
        <end position="454"/>
    </location>
</feature>
<organism evidence="14 15">
    <name type="scientific">Lentzea flava</name>
    <dbReference type="NCBI Taxonomy" id="103732"/>
    <lineage>
        <taxon>Bacteria</taxon>
        <taxon>Bacillati</taxon>
        <taxon>Actinomycetota</taxon>
        <taxon>Actinomycetes</taxon>
        <taxon>Pseudonocardiales</taxon>
        <taxon>Pseudonocardiaceae</taxon>
        <taxon>Lentzea</taxon>
    </lineage>
</organism>
<dbReference type="Pfam" id="PF02518">
    <property type="entry name" value="HATPase_c"/>
    <property type="match status" value="1"/>
</dbReference>
<evidence type="ECO:0000259" key="13">
    <source>
        <dbReference type="PROSITE" id="PS50885"/>
    </source>
</evidence>
<dbReference type="SUPFAM" id="SSF47384">
    <property type="entry name" value="Homodimeric domain of signal transducing histidine kinase"/>
    <property type="match status" value="1"/>
</dbReference>
<name>A0ABQ2VC79_9PSEU</name>
<feature type="domain" description="HAMP" evidence="13">
    <location>
        <begin position="165"/>
        <end position="227"/>
    </location>
</feature>
<accession>A0ABQ2VC79</accession>
<evidence type="ECO:0000256" key="4">
    <source>
        <dbReference type="ARBA" id="ARBA00022553"/>
    </source>
</evidence>
<dbReference type="SMART" id="SM00387">
    <property type="entry name" value="HATPase_c"/>
    <property type="match status" value="1"/>
</dbReference>
<keyword evidence="7 14" id="KW-0418">Kinase</keyword>
<dbReference type="Gene3D" id="1.10.287.130">
    <property type="match status" value="1"/>
</dbReference>
<evidence type="ECO:0000256" key="2">
    <source>
        <dbReference type="ARBA" id="ARBA00004236"/>
    </source>
</evidence>
<keyword evidence="4" id="KW-0597">Phosphoprotein</keyword>
<evidence type="ECO:0000256" key="8">
    <source>
        <dbReference type="ARBA" id="ARBA00022989"/>
    </source>
</evidence>
<reference evidence="15" key="1">
    <citation type="journal article" date="2019" name="Int. J. Syst. Evol. Microbiol.">
        <title>The Global Catalogue of Microorganisms (GCM) 10K type strain sequencing project: providing services to taxonomists for standard genome sequencing and annotation.</title>
        <authorList>
            <consortium name="The Broad Institute Genomics Platform"/>
            <consortium name="The Broad Institute Genome Sequencing Center for Infectious Disease"/>
            <person name="Wu L."/>
            <person name="Ma J."/>
        </authorList>
    </citation>
    <scope>NUCLEOTIDE SEQUENCE [LARGE SCALE GENOMIC DNA]</scope>
    <source>
        <strain evidence="15">JCM 3296</strain>
    </source>
</reference>
<evidence type="ECO:0000256" key="5">
    <source>
        <dbReference type="ARBA" id="ARBA00022679"/>
    </source>
</evidence>
<comment type="catalytic activity">
    <reaction evidence="1">
        <text>ATP + protein L-histidine = ADP + protein N-phospho-L-histidine.</text>
        <dbReference type="EC" id="2.7.13.3"/>
    </reaction>
</comment>
<dbReference type="EC" id="2.7.13.3" evidence="3"/>
<keyword evidence="9" id="KW-0902">Two-component regulatory system</keyword>
<dbReference type="PANTHER" id="PTHR45436:SF5">
    <property type="entry name" value="SENSOR HISTIDINE KINASE TRCS"/>
    <property type="match status" value="1"/>
</dbReference>
<keyword evidence="6 11" id="KW-0812">Transmembrane</keyword>
<dbReference type="SMART" id="SM00388">
    <property type="entry name" value="HisKA"/>
    <property type="match status" value="1"/>
</dbReference>
<feature type="transmembrane region" description="Helical" evidence="11">
    <location>
        <begin position="137"/>
        <end position="164"/>
    </location>
</feature>
<evidence type="ECO:0000256" key="1">
    <source>
        <dbReference type="ARBA" id="ARBA00000085"/>
    </source>
</evidence>
<evidence type="ECO:0000256" key="9">
    <source>
        <dbReference type="ARBA" id="ARBA00023012"/>
    </source>
</evidence>
<proteinExistence type="predicted"/>
<comment type="caution">
    <text evidence="14">The sequence shown here is derived from an EMBL/GenBank/DDBJ whole genome shotgun (WGS) entry which is preliminary data.</text>
</comment>
<evidence type="ECO:0000259" key="12">
    <source>
        <dbReference type="PROSITE" id="PS50109"/>
    </source>
</evidence>
<evidence type="ECO:0000313" key="14">
    <source>
        <dbReference type="EMBL" id="GGU76359.1"/>
    </source>
</evidence>
<dbReference type="PROSITE" id="PS50885">
    <property type="entry name" value="HAMP"/>
    <property type="match status" value="1"/>
</dbReference>
<dbReference type="CDD" id="cd00082">
    <property type="entry name" value="HisKA"/>
    <property type="match status" value="1"/>
</dbReference>
<keyword evidence="15" id="KW-1185">Reference proteome</keyword>
<evidence type="ECO:0000256" key="6">
    <source>
        <dbReference type="ARBA" id="ARBA00022692"/>
    </source>
</evidence>
<dbReference type="InterPro" id="IPR003661">
    <property type="entry name" value="HisK_dim/P_dom"/>
</dbReference>
<evidence type="ECO:0000256" key="11">
    <source>
        <dbReference type="SAM" id="Phobius"/>
    </source>
</evidence>
<keyword evidence="8 11" id="KW-1133">Transmembrane helix</keyword>
<dbReference type="InterPro" id="IPR003660">
    <property type="entry name" value="HAMP_dom"/>
</dbReference>
<evidence type="ECO:0000256" key="7">
    <source>
        <dbReference type="ARBA" id="ARBA00022777"/>
    </source>
</evidence>
<dbReference type="Pfam" id="PF00512">
    <property type="entry name" value="HisKA"/>
    <property type="match status" value="1"/>
</dbReference>
<dbReference type="InterPro" id="IPR005467">
    <property type="entry name" value="His_kinase_dom"/>
</dbReference>
<dbReference type="Gene3D" id="3.30.565.10">
    <property type="entry name" value="Histidine kinase-like ATPase, C-terminal domain"/>
    <property type="match status" value="1"/>
</dbReference>
<evidence type="ECO:0000313" key="15">
    <source>
        <dbReference type="Proteomes" id="UP000649573"/>
    </source>
</evidence>
<dbReference type="PRINTS" id="PR00344">
    <property type="entry name" value="BCTRLSENSOR"/>
</dbReference>
<comment type="subcellular location">
    <subcellularLocation>
        <location evidence="2">Cell membrane</location>
    </subcellularLocation>
</comment>
<dbReference type="SMART" id="SM00304">
    <property type="entry name" value="HAMP"/>
    <property type="match status" value="1"/>
</dbReference>
<feature type="transmembrane region" description="Helical" evidence="11">
    <location>
        <begin position="12"/>
        <end position="41"/>
    </location>
</feature>
<evidence type="ECO:0000256" key="10">
    <source>
        <dbReference type="ARBA" id="ARBA00023136"/>
    </source>
</evidence>
<dbReference type="InterPro" id="IPR050428">
    <property type="entry name" value="TCS_sensor_his_kinase"/>
</dbReference>
<dbReference type="PANTHER" id="PTHR45436">
    <property type="entry name" value="SENSOR HISTIDINE KINASE YKOH"/>
    <property type="match status" value="1"/>
</dbReference>
<gene>
    <name evidence="14" type="ORF">GCM10010178_79540</name>
</gene>
<dbReference type="Proteomes" id="UP000649573">
    <property type="component" value="Unassembled WGS sequence"/>
</dbReference>
<protein>
    <recommendedName>
        <fullName evidence="3">histidine kinase</fullName>
        <ecNumber evidence="3">2.7.13.3</ecNumber>
    </recommendedName>
</protein>